<gene>
    <name evidence="1" type="primary">PARPA_06551.1 scaffold 22734</name>
</gene>
<keyword evidence="2" id="KW-1185">Reference proteome</keyword>
<protein>
    <submittedName>
        <fullName evidence="1">Uncharacterized protein</fullName>
    </submittedName>
</protein>
<sequence length="82" mass="9340">MIQRTIIFFDECLQKLWTTIQSTLHFSAFMSSLGVSSSLLQIDEPKLQTTHFRQLLVVASSRHISSLLVPSAAAWSLFRRCL</sequence>
<organism evidence="1 2">
    <name type="scientific">Parasitella parasitica</name>
    <dbReference type="NCBI Taxonomy" id="35722"/>
    <lineage>
        <taxon>Eukaryota</taxon>
        <taxon>Fungi</taxon>
        <taxon>Fungi incertae sedis</taxon>
        <taxon>Mucoromycota</taxon>
        <taxon>Mucoromycotina</taxon>
        <taxon>Mucoromycetes</taxon>
        <taxon>Mucorales</taxon>
        <taxon>Mucorineae</taxon>
        <taxon>Mucoraceae</taxon>
        <taxon>Parasitella</taxon>
    </lineage>
</organism>
<name>A0A0B7NB54_9FUNG</name>
<dbReference type="AlphaFoldDB" id="A0A0B7NB54"/>
<proteinExistence type="predicted"/>
<evidence type="ECO:0000313" key="1">
    <source>
        <dbReference type="EMBL" id="CEP12580.1"/>
    </source>
</evidence>
<dbReference type="EMBL" id="LN728061">
    <property type="protein sequence ID" value="CEP12580.1"/>
    <property type="molecule type" value="Genomic_DNA"/>
</dbReference>
<evidence type="ECO:0000313" key="2">
    <source>
        <dbReference type="Proteomes" id="UP000054107"/>
    </source>
</evidence>
<accession>A0A0B7NB54</accession>
<reference evidence="1 2" key="1">
    <citation type="submission" date="2014-09" db="EMBL/GenBank/DDBJ databases">
        <authorList>
            <person name="Ellenberger Sabrina"/>
        </authorList>
    </citation>
    <scope>NUCLEOTIDE SEQUENCE [LARGE SCALE GENOMIC DNA]</scope>
    <source>
        <strain evidence="1 2">CBS 412.66</strain>
    </source>
</reference>
<dbReference type="Proteomes" id="UP000054107">
    <property type="component" value="Unassembled WGS sequence"/>
</dbReference>